<accession>A0ABS7PWW2</accession>
<reference evidence="1 2" key="1">
    <citation type="submission" date="2021-08" db="EMBL/GenBank/DDBJ databases">
        <authorList>
            <person name="Tuo L."/>
        </authorList>
    </citation>
    <scope>NUCLEOTIDE SEQUENCE [LARGE SCALE GENOMIC DNA]</scope>
    <source>
        <strain evidence="1 2">JCM 31229</strain>
    </source>
</reference>
<protein>
    <submittedName>
        <fullName evidence="1">DUF192 domain-containing protein</fullName>
    </submittedName>
</protein>
<keyword evidence="2" id="KW-1185">Reference proteome</keyword>
<dbReference type="Proteomes" id="UP000706039">
    <property type="component" value="Unassembled WGS sequence"/>
</dbReference>
<sequence length="160" mass="16812">MVALAAAVALYGCQGKGGAGTEEPTGSGSETAVERVPLSIHAATGVHKFRVEMARTEVEQQRGLMYRTSLPADGGMLFPSAQPEPRSFWMKNTVMSLDMIFIRQDGSIARIAEETVPESLDQVESGEPVIAVLEIAGGRAAALGIAEGDQVSWPDGPAAK</sequence>
<dbReference type="Gene3D" id="2.60.120.1140">
    <property type="entry name" value="Protein of unknown function DUF192"/>
    <property type="match status" value="1"/>
</dbReference>
<evidence type="ECO:0000313" key="1">
    <source>
        <dbReference type="EMBL" id="MBY8825848.1"/>
    </source>
</evidence>
<dbReference type="InterPro" id="IPR003795">
    <property type="entry name" value="DUF192"/>
</dbReference>
<dbReference type="PANTHER" id="PTHR37953:SF1">
    <property type="entry name" value="UPF0127 PROTEIN MJ1496"/>
    <property type="match status" value="1"/>
</dbReference>
<gene>
    <name evidence="1" type="ORF">K7G82_26335</name>
</gene>
<proteinExistence type="predicted"/>
<dbReference type="PANTHER" id="PTHR37953">
    <property type="entry name" value="UPF0127 PROTEIN MJ1496"/>
    <property type="match status" value="1"/>
</dbReference>
<comment type="caution">
    <text evidence="1">The sequence shown here is derived from an EMBL/GenBank/DDBJ whole genome shotgun (WGS) entry which is preliminary data.</text>
</comment>
<evidence type="ECO:0000313" key="2">
    <source>
        <dbReference type="Proteomes" id="UP000706039"/>
    </source>
</evidence>
<name>A0ABS7PWW2_9SPHN</name>
<dbReference type="Pfam" id="PF02643">
    <property type="entry name" value="DUF192"/>
    <property type="match status" value="1"/>
</dbReference>
<organism evidence="1 2">
    <name type="scientific">Sphingomonas colocasiae</name>
    <dbReference type="NCBI Taxonomy" id="1848973"/>
    <lineage>
        <taxon>Bacteria</taxon>
        <taxon>Pseudomonadati</taxon>
        <taxon>Pseudomonadota</taxon>
        <taxon>Alphaproteobacteria</taxon>
        <taxon>Sphingomonadales</taxon>
        <taxon>Sphingomonadaceae</taxon>
        <taxon>Sphingomonas</taxon>
    </lineage>
</organism>
<dbReference type="EMBL" id="JAINVV010000013">
    <property type="protein sequence ID" value="MBY8825848.1"/>
    <property type="molecule type" value="Genomic_DNA"/>
</dbReference>
<dbReference type="InterPro" id="IPR038695">
    <property type="entry name" value="Saro_0823-like_sf"/>
</dbReference>